<dbReference type="Proteomes" id="UP000622317">
    <property type="component" value="Unassembled WGS sequence"/>
</dbReference>
<name>A0A927F9T3_9BACT</name>
<organism evidence="1 2">
    <name type="scientific">Pelagicoccus enzymogenes</name>
    <dbReference type="NCBI Taxonomy" id="2773457"/>
    <lineage>
        <taxon>Bacteria</taxon>
        <taxon>Pseudomonadati</taxon>
        <taxon>Verrucomicrobiota</taxon>
        <taxon>Opitutia</taxon>
        <taxon>Puniceicoccales</taxon>
        <taxon>Pelagicoccaceae</taxon>
        <taxon>Pelagicoccus</taxon>
    </lineage>
</organism>
<dbReference type="EMBL" id="JACYFG010000019">
    <property type="protein sequence ID" value="MBD5779856.1"/>
    <property type="molecule type" value="Genomic_DNA"/>
</dbReference>
<proteinExistence type="predicted"/>
<dbReference type="AlphaFoldDB" id="A0A927F9T3"/>
<comment type="caution">
    <text evidence="1">The sequence shown here is derived from an EMBL/GenBank/DDBJ whole genome shotgun (WGS) entry which is preliminary data.</text>
</comment>
<dbReference type="RefSeq" id="WP_191616988.1">
    <property type="nucleotide sequence ID" value="NZ_JACYFG010000019.1"/>
</dbReference>
<accession>A0A927F9T3</accession>
<evidence type="ECO:0000313" key="1">
    <source>
        <dbReference type="EMBL" id="MBD5779856.1"/>
    </source>
</evidence>
<protein>
    <submittedName>
        <fullName evidence="1">Uncharacterized protein</fullName>
    </submittedName>
</protein>
<reference evidence="1" key="1">
    <citation type="submission" date="2020-09" db="EMBL/GenBank/DDBJ databases">
        <title>Pelagicoccus enzymogenes sp. nov. with an EPS production, isolated from marine sediment.</title>
        <authorList>
            <person name="Feng X."/>
        </authorList>
    </citation>
    <scope>NUCLEOTIDE SEQUENCE</scope>
    <source>
        <strain evidence="1">NFK12</strain>
    </source>
</reference>
<gene>
    <name evidence="1" type="ORF">IEN85_10180</name>
</gene>
<evidence type="ECO:0000313" key="2">
    <source>
        <dbReference type="Proteomes" id="UP000622317"/>
    </source>
</evidence>
<keyword evidence="2" id="KW-1185">Reference proteome</keyword>
<sequence length="160" mass="18245">MQRKKSMGTTFVSIDSENGFWMKDGILELWLRFLSLHLEDPSNEEEERIINPIRNQWLLASRGYFSGCVPLSLKEDVSTEEGRRLVLEAIHSALDALKKAPKELNKDVLNLLGISGEFVRDFETSRLIEVGDSFIALIEGRIKTKVNDTSFMPGCKNERK</sequence>